<gene>
    <name evidence="2" type="ORF">SAMN04488047_12937</name>
</gene>
<proteinExistence type="predicted"/>
<keyword evidence="3" id="KW-1185">Reference proteome</keyword>
<dbReference type="EMBL" id="FOXA01000029">
    <property type="protein sequence ID" value="SFQ05625.1"/>
    <property type="molecule type" value="Genomic_DNA"/>
</dbReference>
<name>A0A1I5VDT2_9RHOB</name>
<sequence length="62" mass="7389">MWPYTVPHDLKKRLEEVLSARTHGPAEVWGEVRDWLEKHGVEMPEGLELEPPKPEPWDWMDQ</sequence>
<dbReference type="Proteomes" id="UP000199356">
    <property type="component" value="Unassembled WGS sequence"/>
</dbReference>
<dbReference type="AlphaFoldDB" id="A0A1I5VDT2"/>
<organism evidence="2 3">
    <name type="scientific">Tranquillimonas alkanivorans</name>
    <dbReference type="NCBI Taxonomy" id="441119"/>
    <lineage>
        <taxon>Bacteria</taxon>
        <taxon>Pseudomonadati</taxon>
        <taxon>Pseudomonadota</taxon>
        <taxon>Alphaproteobacteria</taxon>
        <taxon>Rhodobacterales</taxon>
        <taxon>Roseobacteraceae</taxon>
        <taxon>Tranquillimonas</taxon>
    </lineage>
</organism>
<evidence type="ECO:0000313" key="2">
    <source>
        <dbReference type="EMBL" id="SFQ05625.1"/>
    </source>
</evidence>
<evidence type="ECO:0000256" key="1">
    <source>
        <dbReference type="SAM" id="MobiDB-lite"/>
    </source>
</evidence>
<evidence type="ECO:0000313" key="3">
    <source>
        <dbReference type="Proteomes" id="UP000199356"/>
    </source>
</evidence>
<protein>
    <submittedName>
        <fullName evidence="2">Uncharacterized protein</fullName>
    </submittedName>
</protein>
<feature type="region of interest" description="Disordered" evidence="1">
    <location>
        <begin position="43"/>
        <end position="62"/>
    </location>
</feature>
<accession>A0A1I5VDT2</accession>
<reference evidence="2 3" key="1">
    <citation type="submission" date="2016-10" db="EMBL/GenBank/DDBJ databases">
        <authorList>
            <person name="de Groot N.N."/>
        </authorList>
    </citation>
    <scope>NUCLEOTIDE SEQUENCE [LARGE SCALE GENOMIC DNA]</scope>
    <source>
        <strain evidence="2 3">DSM 19547</strain>
    </source>
</reference>